<feature type="transmembrane region" description="Helical" evidence="1">
    <location>
        <begin position="12"/>
        <end position="36"/>
    </location>
</feature>
<reference evidence="2" key="2">
    <citation type="submission" date="2020-09" db="EMBL/GenBank/DDBJ databases">
        <authorList>
            <person name="Sun Q."/>
            <person name="Zhou Y."/>
        </authorList>
    </citation>
    <scope>NUCLEOTIDE SEQUENCE</scope>
    <source>
        <strain evidence="2">CGMCC 4.7272</strain>
    </source>
</reference>
<keyword evidence="1" id="KW-1133">Transmembrane helix</keyword>
<proteinExistence type="predicted"/>
<dbReference type="AlphaFoldDB" id="A0A917PDV2"/>
<evidence type="ECO:0000313" key="3">
    <source>
        <dbReference type="Proteomes" id="UP000625682"/>
    </source>
</evidence>
<dbReference type="InterPro" id="IPR045728">
    <property type="entry name" value="DUF6082"/>
</dbReference>
<comment type="caution">
    <text evidence="2">The sequence shown here is derived from an EMBL/GenBank/DDBJ whole genome shotgun (WGS) entry which is preliminary data.</text>
</comment>
<gene>
    <name evidence="2" type="ORF">GCM10012282_80940</name>
</gene>
<feature type="transmembrane region" description="Helical" evidence="1">
    <location>
        <begin position="56"/>
        <end position="77"/>
    </location>
</feature>
<dbReference type="Proteomes" id="UP000625682">
    <property type="component" value="Unassembled WGS sequence"/>
</dbReference>
<dbReference type="Pfam" id="PF19560">
    <property type="entry name" value="DUF6082"/>
    <property type="match status" value="1"/>
</dbReference>
<organism evidence="2 3">
    <name type="scientific">Streptomyces lacrimifluminis</name>
    <dbReference type="NCBI Taxonomy" id="1500077"/>
    <lineage>
        <taxon>Bacteria</taxon>
        <taxon>Bacillati</taxon>
        <taxon>Actinomycetota</taxon>
        <taxon>Actinomycetes</taxon>
        <taxon>Kitasatosporales</taxon>
        <taxon>Streptomycetaceae</taxon>
        <taxon>Streptomyces</taxon>
    </lineage>
</organism>
<name>A0A917PDV2_9ACTN</name>
<evidence type="ECO:0000313" key="2">
    <source>
        <dbReference type="EMBL" id="GGJ71883.1"/>
    </source>
</evidence>
<keyword evidence="1" id="KW-0472">Membrane</keyword>
<sequence>MGEDAVRARMSVGRIVWIAVAVAAALGIVLMTPFLLMAVGPKDADWAKLSQISQAYGALSVILSAVALAGVAASLAYQARQTRIATEETTWTAHRELLLLSLAKPEFLTCWEPPSVPVTLDEWRRIVYTNLILQDWEKTYTFGLMTDAQLTRTFELHFQGQTARDHWRNSRENYLRYADANRRTQQFARVADRSYDAAVAAGPAVSVGGYFVQPPMPGQPPPA</sequence>
<keyword evidence="1" id="KW-0812">Transmembrane</keyword>
<accession>A0A917PDV2</accession>
<reference evidence="2" key="1">
    <citation type="journal article" date="2014" name="Int. J. Syst. Evol. Microbiol.">
        <title>Complete genome sequence of Corynebacterium casei LMG S-19264T (=DSM 44701T), isolated from a smear-ripened cheese.</title>
        <authorList>
            <consortium name="US DOE Joint Genome Institute (JGI-PGF)"/>
            <person name="Walter F."/>
            <person name="Albersmeier A."/>
            <person name="Kalinowski J."/>
            <person name="Ruckert C."/>
        </authorList>
    </citation>
    <scope>NUCLEOTIDE SEQUENCE</scope>
    <source>
        <strain evidence="2">CGMCC 4.7272</strain>
    </source>
</reference>
<protein>
    <submittedName>
        <fullName evidence="2">Uncharacterized protein</fullName>
    </submittedName>
</protein>
<keyword evidence="3" id="KW-1185">Reference proteome</keyword>
<dbReference type="EMBL" id="BMMU01000076">
    <property type="protein sequence ID" value="GGJ71883.1"/>
    <property type="molecule type" value="Genomic_DNA"/>
</dbReference>
<evidence type="ECO:0000256" key="1">
    <source>
        <dbReference type="SAM" id="Phobius"/>
    </source>
</evidence>